<proteinExistence type="inferred from homology"/>
<protein>
    <recommendedName>
        <fullName evidence="5">Protein LTV1 homolog</fullName>
    </recommendedName>
</protein>
<name>A0ABP0WCG2_9BRYO</name>
<evidence type="ECO:0000256" key="2">
    <source>
        <dbReference type="SAM" id="MobiDB-lite"/>
    </source>
</evidence>
<dbReference type="EMBL" id="OZ020111">
    <property type="protein sequence ID" value="CAK9263621.1"/>
    <property type="molecule type" value="Genomic_DNA"/>
</dbReference>
<sequence>MGKKKKFIEKKKSATFALVYKEATDDGNEEDGAGTGRIFTRIDGGFSHVPGFSEEDPRSQLHGYAYGEQGEEEEEEEEDLSMFADAEEEDTEETGDENGSHKFQTAVKRPQSEANSSSSSRFRDRRGGAALPDHVRKELVDLGFPDDGYDYLQHMRKIGAAGVGASFVPTNRLQLDRIRTDVKVYDSSRVAVNLVDETTDEQRLIEAVGSSTRPLRRPAFVEEQGLDPEVAAALANSDDGSQFDSCDELEDDFVIHANENADGDDSTCQEIPQRQDVGIHKADNSNGHRESVEEEREGEEDVEEEDEEDVHQIARKDTTRQRCIRLLDEQFESLALREYDDDMLPGDFDEEDPEARGHADISQFDDVLSEFLADSNIHGDKYKTPAETTSSRPSKSCGPALGTRLEACQESSHASLDDVSDTSEDELVIVEEESEDERSNWDCETVVSTLSNLDNHPGKILAPSKSNSKKQLTLGRVLEEKESNGGVIRLRGRHHLPLDLLPEKPGSALIGEKFKGIGKTGKGDKESGSKKPVSRVGETPEEHKLRKAAVKEQRRDARAAKKALKVCYRDESQRAQHGAANTGPSGIHLP</sequence>
<feature type="compositionally biased region" description="Basic and acidic residues" evidence="2">
    <location>
        <begin position="121"/>
        <end position="130"/>
    </location>
</feature>
<keyword evidence="4" id="KW-1185">Reference proteome</keyword>
<feature type="region of interest" description="Disordered" evidence="2">
    <location>
        <begin position="46"/>
        <end position="130"/>
    </location>
</feature>
<feature type="region of interest" description="Disordered" evidence="2">
    <location>
        <begin position="514"/>
        <end position="590"/>
    </location>
</feature>
<organism evidence="3 4">
    <name type="scientific">Sphagnum jensenii</name>
    <dbReference type="NCBI Taxonomy" id="128206"/>
    <lineage>
        <taxon>Eukaryota</taxon>
        <taxon>Viridiplantae</taxon>
        <taxon>Streptophyta</taxon>
        <taxon>Embryophyta</taxon>
        <taxon>Bryophyta</taxon>
        <taxon>Sphagnophytina</taxon>
        <taxon>Sphagnopsida</taxon>
        <taxon>Sphagnales</taxon>
        <taxon>Sphagnaceae</taxon>
        <taxon>Sphagnum</taxon>
    </lineage>
</organism>
<gene>
    <name evidence="3" type="ORF">CSSPJE1EN1_LOCUS9099</name>
</gene>
<feature type="compositionally biased region" description="Acidic residues" evidence="2">
    <location>
        <begin position="292"/>
        <end position="309"/>
    </location>
</feature>
<dbReference type="Proteomes" id="UP001497444">
    <property type="component" value="Chromosome 16"/>
</dbReference>
<feature type="compositionally biased region" description="Basic and acidic residues" evidence="2">
    <location>
        <begin position="277"/>
        <end position="291"/>
    </location>
</feature>
<evidence type="ECO:0000313" key="4">
    <source>
        <dbReference type="Proteomes" id="UP001497444"/>
    </source>
</evidence>
<evidence type="ECO:0000313" key="3">
    <source>
        <dbReference type="EMBL" id="CAK9263621.1"/>
    </source>
</evidence>
<feature type="compositionally biased region" description="Acidic residues" evidence="2">
    <location>
        <begin position="69"/>
        <end position="96"/>
    </location>
</feature>
<dbReference type="PANTHER" id="PTHR21531">
    <property type="entry name" value="LOW-TEMPERATURE VIABILITY PROTEIN LTV1-RELATED"/>
    <property type="match status" value="1"/>
</dbReference>
<evidence type="ECO:0008006" key="5">
    <source>
        <dbReference type="Google" id="ProtNLM"/>
    </source>
</evidence>
<dbReference type="PANTHER" id="PTHR21531:SF0">
    <property type="entry name" value="PROTEIN LTV1 HOMOLOG"/>
    <property type="match status" value="1"/>
</dbReference>
<feature type="compositionally biased region" description="Basic and acidic residues" evidence="2">
    <location>
        <begin position="538"/>
        <end position="559"/>
    </location>
</feature>
<accession>A0ABP0WCG2</accession>
<reference evidence="3" key="1">
    <citation type="submission" date="2024-02" db="EMBL/GenBank/DDBJ databases">
        <authorList>
            <consortium name="ELIXIR-Norway"/>
            <consortium name="Elixir Norway"/>
        </authorList>
    </citation>
    <scope>NUCLEOTIDE SEQUENCE</scope>
</reference>
<evidence type="ECO:0000256" key="1">
    <source>
        <dbReference type="ARBA" id="ARBA00009078"/>
    </source>
</evidence>
<comment type="similarity">
    <text evidence="1">Belongs to the LTV1 family.</text>
</comment>
<feature type="region of interest" description="Disordered" evidence="2">
    <location>
        <begin position="379"/>
        <end position="401"/>
    </location>
</feature>
<dbReference type="InterPro" id="IPR007307">
    <property type="entry name" value="Ltv1"/>
</dbReference>
<feature type="region of interest" description="Disordered" evidence="2">
    <location>
        <begin position="275"/>
        <end position="314"/>
    </location>
</feature>